<keyword evidence="1" id="KW-0436">Ligase</keyword>
<dbReference type="EMBL" id="CP092863">
    <property type="protein sequence ID" value="UYV61550.1"/>
    <property type="molecule type" value="Genomic_DNA"/>
</dbReference>
<dbReference type="PROSITE" id="PS51221">
    <property type="entry name" value="TTL"/>
    <property type="match status" value="1"/>
</dbReference>
<accession>A0ABY6K149</accession>
<keyword evidence="2" id="KW-0547">Nucleotide-binding</keyword>
<evidence type="ECO:0000313" key="5">
    <source>
        <dbReference type="Proteomes" id="UP001235939"/>
    </source>
</evidence>
<gene>
    <name evidence="4" type="ORF">LAZ67_1005275</name>
</gene>
<dbReference type="InterPro" id="IPR004344">
    <property type="entry name" value="TTL/TTLL_fam"/>
</dbReference>
<organism evidence="4 5">
    <name type="scientific">Cordylochernes scorpioides</name>
    <dbReference type="NCBI Taxonomy" id="51811"/>
    <lineage>
        <taxon>Eukaryota</taxon>
        <taxon>Metazoa</taxon>
        <taxon>Ecdysozoa</taxon>
        <taxon>Arthropoda</taxon>
        <taxon>Chelicerata</taxon>
        <taxon>Arachnida</taxon>
        <taxon>Pseudoscorpiones</taxon>
        <taxon>Cheliferoidea</taxon>
        <taxon>Chernetidae</taxon>
        <taxon>Cordylochernes</taxon>
    </lineage>
</organism>
<evidence type="ECO:0000313" key="4">
    <source>
        <dbReference type="EMBL" id="UYV61550.1"/>
    </source>
</evidence>
<dbReference type="PANTHER" id="PTHR12241:SF162">
    <property type="entry name" value="TUBULIN MONOGLUTAMYLASE TTLL4"/>
    <property type="match status" value="1"/>
</dbReference>
<name>A0ABY6K149_9ARAC</name>
<evidence type="ECO:0000256" key="2">
    <source>
        <dbReference type="ARBA" id="ARBA00022741"/>
    </source>
</evidence>
<keyword evidence="5" id="KW-1185">Reference proteome</keyword>
<evidence type="ECO:0000256" key="3">
    <source>
        <dbReference type="ARBA" id="ARBA00022840"/>
    </source>
</evidence>
<keyword evidence="3" id="KW-0067">ATP-binding</keyword>
<sequence>MAARYGRAFNFIPETYVLPQDAKNLKNAWERSGSKKNWIIKPPASARGTGIHVIHKWSQIPKKQPVVVQRYLSAPFLINDTKFDLRLYVLLTSFDPLRIYVYDDGLVRFASVKYSKAQHSLGDRFMHLTNYSINKRSASYTSNEDETICQGHKWSLKALWGYLEKQGIDTKTLWSSLVDIIIKTIISCECHVWRLVKYNTKSRYSCFELFGFDILLDKNLRPWLLEVNISPSLHSNSLLDTNIKVSSALSFTLTDLIWRRCVQGNLVKDMLNIAGYQVPNKIGSHSLQASLLKRFGWPVLNLVTVESPCEEHPPNYRVKVSFRERCLLTRELLNSKNDNFANKNCPFVERCPIAQVSSHGGFTVFSKRNEKYVGQLSGILEELTPDDVRILMEGEDEYQRRGSFIRVFPTPTSHSYHQYFDCLHYYNRLLDAWEHRVSGDRLVGQFLPITSHTYLVDS</sequence>
<evidence type="ECO:0000256" key="1">
    <source>
        <dbReference type="ARBA" id="ARBA00022598"/>
    </source>
</evidence>
<proteinExistence type="predicted"/>
<dbReference type="SUPFAM" id="SSF56059">
    <property type="entry name" value="Glutathione synthetase ATP-binding domain-like"/>
    <property type="match status" value="1"/>
</dbReference>
<protein>
    <submittedName>
        <fullName evidence="4">TTLL4</fullName>
    </submittedName>
</protein>
<dbReference type="PANTHER" id="PTHR12241">
    <property type="entry name" value="TUBULIN POLYGLUTAMYLASE"/>
    <property type="match status" value="1"/>
</dbReference>
<dbReference type="Proteomes" id="UP001235939">
    <property type="component" value="Chromosome 01"/>
</dbReference>
<reference evidence="4 5" key="1">
    <citation type="submission" date="2022-01" db="EMBL/GenBank/DDBJ databases">
        <title>A chromosomal length assembly of Cordylochernes scorpioides.</title>
        <authorList>
            <person name="Zeh D."/>
            <person name="Zeh J."/>
        </authorList>
    </citation>
    <scope>NUCLEOTIDE SEQUENCE [LARGE SCALE GENOMIC DNA]</scope>
    <source>
        <strain evidence="4">IN4F17</strain>
        <tissue evidence="4">Whole Body</tissue>
    </source>
</reference>
<dbReference type="Pfam" id="PF03133">
    <property type="entry name" value="TTL"/>
    <property type="match status" value="1"/>
</dbReference>
<dbReference type="Gene3D" id="3.30.470.20">
    <property type="entry name" value="ATP-grasp fold, B domain"/>
    <property type="match status" value="1"/>
</dbReference>